<comment type="caution">
    <text evidence="1">The sequence shown here is derived from an EMBL/GenBank/DDBJ whole genome shotgun (WGS) entry which is preliminary data.</text>
</comment>
<organism evidence="1 2">
    <name type="scientific">Shinella yambaruensis</name>
    <dbReference type="NCBI Taxonomy" id="415996"/>
    <lineage>
        <taxon>Bacteria</taxon>
        <taxon>Pseudomonadati</taxon>
        <taxon>Pseudomonadota</taxon>
        <taxon>Alphaproteobacteria</taxon>
        <taxon>Hyphomicrobiales</taxon>
        <taxon>Rhizobiaceae</taxon>
        <taxon>Shinella</taxon>
    </lineage>
</organism>
<sequence length="99" mass="11256">MSIENIIQEEARLIILKELKRQSNRSLTSEAMRRYLLRSFLIDKPREWVESQYFFLRDMGAVDVIPAGTVAIAQLTERGDLFLQGLAFIAGVQSPSARA</sequence>
<protein>
    <submittedName>
        <fullName evidence="1">Uncharacterized protein</fullName>
    </submittedName>
</protein>
<gene>
    <name evidence="1" type="ORF">GCM10007923_24670</name>
</gene>
<dbReference type="RefSeq" id="WP_244768396.1">
    <property type="nucleotide sequence ID" value="NZ_BSOP01000018.1"/>
</dbReference>
<evidence type="ECO:0000313" key="2">
    <source>
        <dbReference type="Proteomes" id="UP001156702"/>
    </source>
</evidence>
<dbReference type="Proteomes" id="UP001156702">
    <property type="component" value="Unassembled WGS sequence"/>
</dbReference>
<accession>A0ABQ5ZHP3</accession>
<reference evidence="2" key="1">
    <citation type="journal article" date="2019" name="Int. J. Syst. Evol. Microbiol.">
        <title>The Global Catalogue of Microorganisms (GCM) 10K type strain sequencing project: providing services to taxonomists for standard genome sequencing and annotation.</title>
        <authorList>
            <consortium name="The Broad Institute Genomics Platform"/>
            <consortium name="The Broad Institute Genome Sequencing Center for Infectious Disease"/>
            <person name="Wu L."/>
            <person name="Ma J."/>
        </authorList>
    </citation>
    <scope>NUCLEOTIDE SEQUENCE [LARGE SCALE GENOMIC DNA]</scope>
    <source>
        <strain evidence="2">NBRC 102122</strain>
    </source>
</reference>
<proteinExistence type="predicted"/>
<evidence type="ECO:0000313" key="1">
    <source>
        <dbReference type="EMBL" id="GLR51259.1"/>
    </source>
</evidence>
<keyword evidence="2" id="KW-1185">Reference proteome</keyword>
<dbReference type="EMBL" id="BSOP01000018">
    <property type="protein sequence ID" value="GLR51259.1"/>
    <property type="molecule type" value="Genomic_DNA"/>
</dbReference>
<name>A0ABQ5ZHP3_9HYPH</name>